<comment type="caution">
    <text evidence="2">The sequence shown here is derived from an EMBL/GenBank/DDBJ whole genome shotgun (WGS) entry which is preliminary data.</text>
</comment>
<proteinExistence type="predicted"/>
<accession>A0ABU8XSY2</accession>
<sequence>MMVNGREQSMRRALDLLARIEKQVLDRQYLTLRAIEAEIERNRRELSLLEGALASELSIAWALPGGPRPFAAYNARARERQHRLMIGIEALGHSWQKAEASLHEAMQRFKGLDLAAERMRARATELLRRQAEAACQEIVLLRAACLTEPREEAAA</sequence>
<evidence type="ECO:0000313" key="3">
    <source>
        <dbReference type="Proteomes" id="UP001375743"/>
    </source>
</evidence>
<gene>
    <name evidence="2" type="ORF">U1T56_14225</name>
</gene>
<protein>
    <recommendedName>
        <fullName evidence="4">Flagellar FliJ protein</fullName>
    </recommendedName>
</protein>
<evidence type="ECO:0000313" key="2">
    <source>
        <dbReference type="EMBL" id="MEK0084312.1"/>
    </source>
</evidence>
<keyword evidence="3" id="KW-1185">Reference proteome</keyword>
<dbReference type="EMBL" id="JBBLZC010000013">
    <property type="protein sequence ID" value="MEK0084312.1"/>
    <property type="molecule type" value="Genomic_DNA"/>
</dbReference>
<evidence type="ECO:0000256" key="1">
    <source>
        <dbReference type="SAM" id="Coils"/>
    </source>
</evidence>
<organism evidence="2 3">
    <name type="scientific">Benzoatithermus flavus</name>
    <dbReference type="NCBI Taxonomy" id="3108223"/>
    <lineage>
        <taxon>Bacteria</taxon>
        <taxon>Pseudomonadati</taxon>
        <taxon>Pseudomonadota</taxon>
        <taxon>Alphaproteobacteria</taxon>
        <taxon>Geminicoccales</taxon>
        <taxon>Geminicoccaceae</taxon>
        <taxon>Benzoatithermus</taxon>
    </lineage>
</organism>
<evidence type="ECO:0008006" key="4">
    <source>
        <dbReference type="Google" id="ProtNLM"/>
    </source>
</evidence>
<feature type="coiled-coil region" evidence="1">
    <location>
        <begin position="25"/>
        <end position="52"/>
    </location>
</feature>
<keyword evidence="1" id="KW-0175">Coiled coil</keyword>
<name>A0ABU8XSY2_9PROT</name>
<reference evidence="2 3" key="1">
    <citation type="submission" date="2024-01" db="EMBL/GenBank/DDBJ databases">
        <title>Multi-omics insights into the function and evolution of sodium benzoate biodegradation pathways in Benzoatithermus flavus gen. nov., sp. nov. from hot spring.</title>
        <authorList>
            <person name="Hu C.-J."/>
            <person name="Li W.-J."/>
        </authorList>
    </citation>
    <scope>NUCLEOTIDE SEQUENCE [LARGE SCALE GENOMIC DNA]</scope>
    <source>
        <strain evidence="2 3">SYSU G07066</strain>
    </source>
</reference>
<dbReference type="RefSeq" id="WP_418160161.1">
    <property type="nucleotide sequence ID" value="NZ_JBBLZC010000013.1"/>
</dbReference>
<dbReference type="Proteomes" id="UP001375743">
    <property type="component" value="Unassembled WGS sequence"/>
</dbReference>